<proteinExistence type="predicted"/>
<sequence length="390" mass="42670">MFQNSRTMVSALVPKIHFRKLALGFVIFFIIAFPILALNLKTINVQVDGKTISLTTVFNTVGQALTYSNLEINSEDLVIPARDKKITKGMTVLVTRSIPVRLAVDEQTLSARTTAKTVGKAIEDLSNRYGLQIKDVDEVNLPRSEALKSQMSIEVRRSVPIVLQADGKTIDTYVAPRTVAEVLKKFNIILGAKDKVSLALNHILAANEQVKVVRVAERLETIKSEIPYQTVTQPGDYPVGLPDKVISRGSNGLQEQTMRLTLEDGKEVDRQILGQKIIVAPTNELISRGAQTTVSRGGETINFQRAYLMRATAYCIPGGITKTGAPVQWGVVAVDPNVIPLGSRVYVDGYGSARALDTGGLIQGNRIDLYMDSEAAASSWGVRYVLVYIQ</sequence>
<dbReference type="KEGG" id="dai:Desaci_0039"/>
<keyword evidence="1" id="KW-0732">Signal</keyword>
<protein>
    <recommendedName>
        <fullName evidence="3">G5 domain-containing protein</fullName>
    </recommendedName>
</protein>
<dbReference type="eggNOG" id="COG3584">
    <property type="taxonomic scope" value="Bacteria"/>
</dbReference>
<dbReference type="Pfam" id="PF06725">
    <property type="entry name" value="3D"/>
    <property type="match status" value="1"/>
</dbReference>
<dbReference type="HOGENOM" id="CLU_036884_0_1_9"/>
<feature type="transmembrane region" description="Helical" evidence="2">
    <location>
        <begin position="21"/>
        <end position="40"/>
    </location>
</feature>
<dbReference type="STRING" id="646529.Desaci_0039"/>
<organism evidence="4 5">
    <name type="scientific">Desulfosporosinus acidiphilus (strain DSM 22704 / JCM 16185 / SJ4)</name>
    <dbReference type="NCBI Taxonomy" id="646529"/>
    <lineage>
        <taxon>Bacteria</taxon>
        <taxon>Bacillati</taxon>
        <taxon>Bacillota</taxon>
        <taxon>Clostridia</taxon>
        <taxon>Eubacteriales</taxon>
        <taxon>Desulfitobacteriaceae</taxon>
        <taxon>Desulfosporosinus</taxon>
    </lineage>
</organism>
<dbReference type="InterPro" id="IPR007137">
    <property type="entry name" value="DUF348"/>
</dbReference>
<evidence type="ECO:0000256" key="2">
    <source>
        <dbReference type="SAM" id="Phobius"/>
    </source>
</evidence>
<feature type="domain" description="G5" evidence="3">
    <location>
        <begin position="212"/>
        <end position="292"/>
    </location>
</feature>
<dbReference type="SUPFAM" id="SSF50685">
    <property type="entry name" value="Barwin-like endoglucanases"/>
    <property type="match status" value="1"/>
</dbReference>
<dbReference type="EMBL" id="CP003639">
    <property type="protein sequence ID" value="AFM39154.1"/>
    <property type="molecule type" value="Genomic_DNA"/>
</dbReference>
<keyword evidence="5" id="KW-1185">Reference proteome</keyword>
<keyword evidence="2" id="KW-1133">Transmembrane helix</keyword>
<dbReference type="eggNOG" id="COG3583">
    <property type="taxonomic scope" value="Bacteria"/>
</dbReference>
<name>I4D030_DESAJ</name>
<dbReference type="Gene3D" id="2.40.40.10">
    <property type="entry name" value="RlpA-like domain"/>
    <property type="match status" value="1"/>
</dbReference>
<dbReference type="Pfam" id="PF03990">
    <property type="entry name" value="DUF348"/>
    <property type="match status" value="3"/>
</dbReference>
<dbReference type="Pfam" id="PF07501">
    <property type="entry name" value="G5"/>
    <property type="match status" value="1"/>
</dbReference>
<dbReference type="GO" id="GO:0009254">
    <property type="term" value="P:peptidoglycan turnover"/>
    <property type="evidence" value="ECO:0007669"/>
    <property type="project" value="InterPro"/>
</dbReference>
<dbReference type="Gene3D" id="2.20.230.10">
    <property type="entry name" value="Resuscitation-promoting factor rpfb"/>
    <property type="match status" value="1"/>
</dbReference>
<dbReference type="InterPro" id="IPR059180">
    <property type="entry name" value="3D_YorM"/>
</dbReference>
<dbReference type="InterPro" id="IPR051933">
    <property type="entry name" value="Resuscitation_pf_RpfB"/>
</dbReference>
<dbReference type="PANTHER" id="PTHR39160">
    <property type="entry name" value="CELL WALL-BINDING PROTEIN YOCH"/>
    <property type="match status" value="1"/>
</dbReference>
<evidence type="ECO:0000256" key="1">
    <source>
        <dbReference type="ARBA" id="ARBA00022729"/>
    </source>
</evidence>
<accession>I4D030</accession>
<evidence type="ECO:0000313" key="5">
    <source>
        <dbReference type="Proteomes" id="UP000002892"/>
    </source>
</evidence>
<dbReference type="CDD" id="cd14667">
    <property type="entry name" value="3D_containing_proteins"/>
    <property type="match status" value="1"/>
</dbReference>
<evidence type="ECO:0000259" key="3">
    <source>
        <dbReference type="PROSITE" id="PS51109"/>
    </source>
</evidence>
<gene>
    <name evidence="4" type="ordered locus">Desaci_0039</name>
</gene>
<dbReference type="InterPro" id="IPR036908">
    <property type="entry name" value="RlpA-like_sf"/>
</dbReference>
<dbReference type="GO" id="GO:0004553">
    <property type="term" value="F:hydrolase activity, hydrolyzing O-glycosyl compounds"/>
    <property type="evidence" value="ECO:0007669"/>
    <property type="project" value="InterPro"/>
</dbReference>
<reference evidence="4 5" key="1">
    <citation type="journal article" date="2012" name="J. Bacteriol.">
        <title>Complete genome sequences of Desulfosporosinus orientis DSM765T, Desulfosporosinus youngiae DSM17734T, Desulfosporosinus meridiei DSM13257T, and Desulfosporosinus acidiphilus DSM22704T.</title>
        <authorList>
            <person name="Pester M."/>
            <person name="Brambilla E."/>
            <person name="Alazard D."/>
            <person name="Rattei T."/>
            <person name="Weinmaier T."/>
            <person name="Han J."/>
            <person name="Lucas S."/>
            <person name="Lapidus A."/>
            <person name="Cheng J.F."/>
            <person name="Goodwin L."/>
            <person name="Pitluck S."/>
            <person name="Peters L."/>
            <person name="Ovchinnikova G."/>
            <person name="Teshima H."/>
            <person name="Detter J.C."/>
            <person name="Han C.S."/>
            <person name="Tapia R."/>
            <person name="Land M.L."/>
            <person name="Hauser L."/>
            <person name="Kyrpides N.C."/>
            <person name="Ivanova N.N."/>
            <person name="Pagani I."/>
            <person name="Huntmann M."/>
            <person name="Wei C.L."/>
            <person name="Davenport K.W."/>
            <person name="Daligault H."/>
            <person name="Chain P.S."/>
            <person name="Chen A."/>
            <person name="Mavromatis K."/>
            <person name="Markowitz V."/>
            <person name="Szeto E."/>
            <person name="Mikhailova N."/>
            <person name="Pati A."/>
            <person name="Wagner M."/>
            <person name="Woyke T."/>
            <person name="Ollivier B."/>
            <person name="Klenk H.P."/>
            <person name="Spring S."/>
            <person name="Loy A."/>
        </authorList>
    </citation>
    <scope>NUCLEOTIDE SEQUENCE [LARGE SCALE GENOMIC DNA]</scope>
    <source>
        <strain evidence="5">DSM 22704 / JCM 16185 / SJ4</strain>
    </source>
</reference>
<dbReference type="Proteomes" id="UP000002892">
    <property type="component" value="Chromosome"/>
</dbReference>
<dbReference type="PANTHER" id="PTHR39160:SF4">
    <property type="entry name" value="RESUSCITATION-PROMOTING FACTOR RPFB"/>
    <property type="match status" value="1"/>
</dbReference>
<dbReference type="InterPro" id="IPR010611">
    <property type="entry name" value="3D_dom"/>
</dbReference>
<dbReference type="AlphaFoldDB" id="I4D030"/>
<dbReference type="OrthoDB" id="9798935at2"/>
<dbReference type="GO" id="GO:0019867">
    <property type="term" value="C:outer membrane"/>
    <property type="evidence" value="ECO:0007669"/>
    <property type="project" value="InterPro"/>
</dbReference>
<keyword evidence="2" id="KW-0472">Membrane</keyword>
<evidence type="ECO:0000313" key="4">
    <source>
        <dbReference type="EMBL" id="AFM39154.1"/>
    </source>
</evidence>
<keyword evidence="2" id="KW-0812">Transmembrane</keyword>
<dbReference type="InterPro" id="IPR011098">
    <property type="entry name" value="G5_dom"/>
</dbReference>
<dbReference type="RefSeq" id="WP_014825170.1">
    <property type="nucleotide sequence ID" value="NC_018068.1"/>
</dbReference>
<dbReference type="PROSITE" id="PS51109">
    <property type="entry name" value="G5"/>
    <property type="match status" value="1"/>
</dbReference>
<dbReference type="SMART" id="SM01208">
    <property type="entry name" value="G5"/>
    <property type="match status" value="1"/>
</dbReference>